<comment type="caution">
    <text evidence="1">The sequence shown here is derived from an EMBL/GenBank/DDBJ whole genome shotgun (WGS) entry which is preliminary data.</text>
</comment>
<gene>
    <name evidence="1" type="ORF">DFO70_104397</name>
</gene>
<reference evidence="1 2" key="1">
    <citation type="submission" date="2018-06" db="EMBL/GenBank/DDBJ databases">
        <title>Freshwater and sediment microbial communities from various areas in North America, analyzing microbe dynamics in response to fracking.</title>
        <authorList>
            <person name="Lamendella R."/>
        </authorList>
    </citation>
    <scope>NUCLEOTIDE SEQUENCE [LARGE SCALE GENOMIC DNA]</scope>
    <source>
        <strain evidence="1 2">14_TX</strain>
    </source>
</reference>
<accession>A0A366JZ78</accession>
<name>A0A366JZ78_CYTFI</name>
<protein>
    <submittedName>
        <fullName evidence="1">Uncharacterized protein</fullName>
    </submittedName>
</protein>
<dbReference type="AlphaFoldDB" id="A0A366JZ78"/>
<dbReference type="Proteomes" id="UP000252731">
    <property type="component" value="Unassembled WGS sequence"/>
</dbReference>
<dbReference type="EMBL" id="QNSF01000004">
    <property type="protein sequence ID" value="RBP94754.1"/>
    <property type="molecule type" value="Genomic_DNA"/>
</dbReference>
<dbReference type="OrthoDB" id="2876757at2"/>
<dbReference type="RefSeq" id="WP_113882499.1">
    <property type="nucleotide sequence ID" value="NZ_QNSF01000004.1"/>
</dbReference>
<sequence>MKKIQCLKDFKKVECILSNHFVEYLKSEFYGLYDYLNNGDKLESFSLPNYQNMVILEEDEEINIILNSTLNIEFVEEVELTQLVIYRIGINIDEDVQLYFAIKDKCNLNV</sequence>
<evidence type="ECO:0000313" key="2">
    <source>
        <dbReference type="Proteomes" id="UP000252731"/>
    </source>
</evidence>
<keyword evidence="2" id="KW-1185">Reference proteome</keyword>
<proteinExistence type="predicted"/>
<organism evidence="1 2">
    <name type="scientific">Cytobacillus firmus</name>
    <name type="common">Bacillus firmus</name>
    <dbReference type="NCBI Taxonomy" id="1399"/>
    <lineage>
        <taxon>Bacteria</taxon>
        <taxon>Bacillati</taxon>
        <taxon>Bacillota</taxon>
        <taxon>Bacilli</taxon>
        <taxon>Bacillales</taxon>
        <taxon>Bacillaceae</taxon>
        <taxon>Cytobacillus</taxon>
    </lineage>
</organism>
<evidence type="ECO:0000313" key="1">
    <source>
        <dbReference type="EMBL" id="RBP94754.1"/>
    </source>
</evidence>